<feature type="domain" description="ComEC/Rec2-related protein" evidence="7">
    <location>
        <begin position="224"/>
        <end position="492"/>
    </location>
</feature>
<feature type="transmembrane region" description="Helical" evidence="6">
    <location>
        <begin position="345"/>
        <end position="361"/>
    </location>
</feature>
<evidence type="ECO:0000256" key="1">
    <source>
        <dbReference type="ARBA" id="ARBA00004651"/>
    </source>
</evidence>
<feature type="transmembrane region" description="Helical" evidence="6">
    <location>
        <begin position="29"/>
        <end position="47"/>
    </location>
</feature>
<protein>
    <submittedName>
        <fullName evidence="9">ComEC family competence protein</fullName>
    </submittedName>
</protein>
<dbReference type="InterPro" id="IPR004477">
    <property type="entry name" value="ComEC_N"/>
</dbReference>
<evidence type="ECO:0000259" key="8">
    <source>
        <dbReference type="Pfam" id="PF13567"/>
    </source>
</evidence>
<feature type="transmembrane region" description="Helical" evidence="6">
    <location>
        <begin position="53"/>
        <end position="70"/>
    </location>
</feature>
<gene>
    <name evidence="9" type="ORF">NMK71_01975</name>
</gene>
<dbReference type="AlphaFoldDB" id="A0A9X4MW55"/>
<feature type="domain" description="DUF4131" evidence="8">
    <location>
        <begin position="30"/>
        <end position="180"/>
    </location>
</feature>
<evidence type="ECO:0000256" key="5">
    <source>
        <dbReference type="ARBA" id="ARBA00023136"/>
    </source>
</evidence>
<dbReference type="InterPro" id="IPR025405">
    <property type="entry name" value="DUF4131"/>
</dbReference>
<keyword evidence="3 6" id="KW-0812">Transmembrane</keyword>
<evidence type="ECO:0000256" key="6">
    <source>
        <dbReference type="SAM" id="Phobius"/>
    </source>
</evidence>
<feature type="transmembrane region" description="Helical" evidence="6">
    <location>
        <begin position="382"/>
        <end position="401"/>
    </location>
</feature>
<dbReference type="Pfam" id="PF03772">
    <property type="entry name" value="Competence"/>
    <property type="match status" value="1"/>
</dbReference>
<evidence type="ECO:0000256" key="4">
    <source>
        <dbReference type="ARBA" id="ARBA00022989"/>
    </source>
</evidence>
<reference evidence="9" key="1">
    <citation type="submission" date="2022-07" db="EMBL/GenBank/DDBJ databases">
        <title>Description and genome-wide analysis of Profundicola chukchiensis gen. nov., sp. nov., marine bacteria isolated from bottom sediments of the Chukchi Sea.</title>
        <authorList>
            <person name="Romanenko L."/>
            <person name="Otstavnykh N."/>
            <person name="Kurilenko V."/>
            <person name="Eremeev V."/>
            <person name="Velansky P."/>
            <person name="Mikhailov V."/>
            <person name="Isaeva M."/>
        </authorList>
    </citation>
    <scope>NUCLEOTIDE SEQUENCE</scope>
    <source>
        <strain evidence="9">KMM 9713</strain>
    </source>
</reference>
<comment type="caution">
    <text evidence="9">The sequence shown here is derived from an EMBL/GenBank/DDBJ whole genome shotgun (WGS) entry which is preliminary data.</text>
</comment>
<evidence type="ECO:0000256" key="2">
    <source>
        <dbReference type="ARBA" id="ARBA00022475"/>
    </source>
</evidence>
<dbReference type="Pfam" id="PF13567">
    <property type="entry name" value="DUF4131"/>
    <property type="match status" value="1"/>
</dbReference>
<dbReference type="Proteomes" id="UP001152599">
    <property type="component" value="Unassembled WGS sequence"/>
</dbReference>
<accession>A0A9X4MW55</accession>
<name>A0A9X4MW55_9FLAO</name>
<evidence type="ECO:0000256" key="3">
    <source>
        <dbReference type="ARBA" id="ARBA00022692"/>
    </source>
</evidence>
<keyword evidence="4 6" id="KW-1133">Transmembrane helix</keyword>
<feature type="transmembrane region" description="Helical" evidence="6">
    <location>
        <begin position="499"/>
        <end position="516"/>
    </location>
</feature>
<evidence type="ECO:0000313" key="9">
    <source>
        <dbReference type="EMBL" id="MDG4945168.1"/>
    </source>
</evidence>
<proteinExistence type="predicted"/>
<keyword evidence="10" id="KW-1185">Reference proteome</keyword>
<feature type="transmembrane region" description="Helical" evidence="6">
    <location>
        <begin position="278"/>
        <end position="301"/>
    </location>
</feature>
<feature type="transmembrane region" description="Helical" evidence="6">
    <location>
        <begin position="248"/>
        <end position="272"/>
    </location>
</feature>
<dbReference type="GO" id="GO:0005886">
    <property type="term" value="C:plasma membrane"/>
    <property type="evidence" value="ECO:0007669"/>
    <property type="project" value="UniProtKB-SubCell"/>
</dbReference>
<dbReference type="InterPro" id="IPR052159">
    <property type="entry name" value="Competence_DNA_uptake"/>
</dbReference>
<feature type="transmembrane region" description="Helical" evidence="6">
    <location>
        <begin position="322"/>
        <end position="339"/>
    </location>
</feature>
<keyword evidence="2" id="KW-1003">Cell membrane</keyword>
<dbReference type="PANTHER" id="PTHR30619:SF1">
    <property type="entry name" value="RECOMBINATION PROTEIN 2"/>
    <property type="match status" value="1"/>
</dbReference>
<evidence type="ECO:0000259" key="7">
    <source>
        <dbReference type="Pfam" id="PF03772"/>
    </source>
</evidence>
<feature type="transmembrane region" description="Helical" evidence="6">
    <location>
        <begin position="6"/>
        <end position="24"/>
    </location>
</feature>
<organism evidence="9 10">
    <name type="scientific">Profundicola chukchiensis</name>
    <dbReference type="NCBI Taxonomy" id="2961959"/>
    <lineage>
        <taxon>Bacteria</taxon>
        <taxon>Pseudomonadati</taxon>
        <taxon>Bacteroidota</taxon>
        <taxon>Flavobacteriia</taxon>
        <taxon>Flavobacteriales</taxon>
        <taxon>Weeksellaceae</taxon>
        <taxon>Profundicola</taxon>
    </lineage>
</organism>
<feature type="transmembrane region" description="Helical" evidence="6">
    <location>
        <begin position="413"/>
        <end position="438"/>
    </location>
</feature>
<sequence length="674" mass="78700">MKYHPFAYWLLAIVAGIWVSFEYFPKEEYIIYFIAFALLLLLVFRLAKLKSGFIFFSGFLLVMGLGSLRFHQENPDFKSEFDLSNQKSLYYIEAQDILKSSEKYNKYDVRIIASDHPNDTALINQNLLLYLKKQEIPIHARDQFWIYGKIGEIPAPKNPHAFDYRAYMKNKKIYLQIFSDSLAGLEHPNKNLLAHRLSVFKQNIKNELNAKGFSQTSKVFISSLALGDRSDVDKDFQEKLSSAGVMHLFAISGLHVGIIFGFIMILLYPLLYIRHGKVMRWAVALMLIWIFAWFVGFSPSVTRAAFMISIYYFTLTIQRNPNIYHTLALSALVLLFIQPNQLFEVGFQMSYSAVFFIAWLYQPVRQLFPHYRKPYKNYFFNLICLTTVAQIGVLPISVYYFNKFSGLFLLGNVVVLPFASIMVALSFVVVLTLAANVFPDFLVDLINYAFEKVYQYIDFLTSYESFIFRDITWNWLQVFLLISLIILVRPLFLQFKWRKLIPVFMILLAFQITRVYDDYIFNNKHEFIVFQQYKGSLIGIREGKKLDIFWQVEDSANVRNYIINPYLTHEKIKHLNIHDLMSSHKGDNYIKSKNLIKLNEQVYYISDNQLKEFPAVDAIILTKAPYYLPDSIPLKIKRIIADGSNYPSQIQYLKEKSDSLYSTNENGAYLEAIQ</sequence>
<comment type="subcellular location">
    <subcellularLocation>
        <location evidence="1">Cell membrane</location>
        <topology evidence="1">Multi-pass membrane protein</topology>
    </subcellularLocation>
</comment>
<dbReference type="RefSeq" id="WP_304419872.1">
    <property type="nucleotide sequence ID" value="NZ_JANCMU010000001.1"/>
</dbReference>
<evidence type="ECO:0000313" key="10">
    <source>
        <dbReference type="Proteomes" id="UP001152599"/>
    </source>
</evidence>
<keyword evidence="5 6" id="KW-0472">Membrane</keyword>
<dbReference type="NCBIfam" id="TIGR00360">
    <property type="entry name" value="ComEC_N-term"/>
    <property type="match status" value="1"/>
</dbReference>
<dbReference type="PANTHER" id="PTHR30619">
    <property type="entry name" value="DNA INTERNALIZATION/COMPETENCE PROTEIN COMEC/REC2"/>
    <property type="match status" value="1"/>
</dbReference>
<feature type="transmembrane region" description="Helical" evidence="6">
    <location>
        <begin position="473"/>
        <end position="493"/>
    </location>
</feature>
<dbReference type="EMBL" id="JANCMU010000001">
    <property type="protein sequence ID" value="MDG4945168.1"/>
    <property type="molecule type" value="Genomic_DNA"/>
</dbReference>